<organism evidence="1 2">
    <name type="scientific">Euzebya pacifica</name>
    <dbReference type="NCBI Taxonomy" id="1608957"/>
    <lineage>
        <taxon>Bacteria</taxon>
        <taxon>Bacillati</taxon>
        <taxon>Actinomycetota</taxon>
        <taxon>Nitriliruptoria</taxon>
        <taxon>Euzebyales</taxon>
    </lineage>
</organism>
<dbReference type="AlphaFoldDB" id="A0A346XXX0"/>
<name>A0A346XXX0_9ACTN</name>
<sequence>MTDLADLQTAVRQIPGVAVAVVRWPDPLGPANLRVEFAAGADRRAVTEAVVRTMVEVGRIDLETMQVHPEQGKPAREGRPIFTDLLIEREGHDVRVQVTLAVIGRTHVGTRETTGRRVDLLRMTAEAAVAALNDFVRDGAVYDVSRIDRIGTIDGDDDQVTVQVKADDQLLLGAALVRGDAREAVVRATLDAVNRHVVQIELPA</sequence>
<dbReference type="KEGG" id="euz:DVS28_a2386"/>
<accession>A0A346XXX0</accession>
<dbReference type="EMBL" id="CP031165">
    <property type="protein sequence ID" value="AXV07067.1"/>
    <property type="molecule type" value="Genomic_DNA"/>
</dbReference>
<evidence type="ECO:0000313" key="2">
    <source>
        <dbReference type="Proteomes" id="UP000264006"/>
    </source>
</evidence>
<reference evidence="1 2" key="1">
    <citation type="submission" date="2018-09" db="EMBL/GenBank/DDBJ databases">
        <title>Complete genome sequence of Euzebya sp. DY32-46 isolated from seawater of Pacific Ocean.</title>
        <authorList>
            <person name="Xu L."/>
            <person name="Wu Y.-H."/>
            <person name="Xu X.-W."/>
        </authorList>
    </citation>
    <scope>NUCLEOTIDE SEQUENCE [LARGE SCALE GENOMIC DNA]</scope>
    <source>
        <strain evidence="1 2">DY32-46</strain>
    </source>
</reference>
<dbReference type="OrthoDB" id="5181693at2"/>
<protein>
    <submittedName>
        <fullName evidence="1">Uncharacterized protein</fullName>
    </submittedName>
</protein>
<dbReference type="RefSeq" id="WP_114591621.1">
    <property type="nucleotide sequence ID" value="NZ_CP031165.1"/>
</dbReference>
<proteinExistence type="predicted"/>
<gene>
    <name evidence="1" type="ORF">DVS28_a2386</name>
</gene>
<evidence type="ECO:0000313" key="1">
    <source>
        <dbReference type="EMBL" id="AXV07067.1"/>
    </source>
</evidence>
<keyword evidence="2" id="KW-1185">Reference proteome</keyword>
<dbReference type="Proteomes" id="UP000264006">
    <property type="component" value="Chromosome"/>
</dbReference>